<proteinExistence type="predicted"/>
<keyword evidence="1" id="KW-0472">Membrane</keyword>
<keyword evidence="3" id="KW-1185">Reference proteome</keyword>
<reference evidence="3" key="1">
    <citation type="journal article" date="2019" name="Int. J. Syst. Evol. Microbiol.">
        <title>The Global Catalogue of Microorganisms (GCM) 10K type strain sequencing project: providing services to taxonomists for standard genome sequencing and annotation.</title>
        <authorList>
            <consortium name="The Broad Institute Genomics Platform"/>
            <consortium name="The Broad Institute Genome Sequencing Center for Infectious Disease"/>
            <person name="Wu L."/>
            <person name="Ma J."/>
        </authorList>
    </citation>
    <scope>NUCLEOTIDE SEQUENCE [LARGE SCALE GENOMIC DNA]</scope>
    <source>
        <strain evidence="3">CGMCC 1.13587</strain>
    </source>
</reference>
<dbReference type="RefSeq" id="WP_377329647.1">
    <property type="nucleotide sequence ID" value="NZ_JBHSNG010000029.1"/>
</dbReference>
<gene>
    <name evidence="2" type="ORF">ACFPPB_18035</name>
</gene>
<evidence type="ECO:0008006" key="4">
    <source>
        <dbReference type="Google" id="ProtNLM"/>
    </source>
</evidence>
<dbReference type="EMBL" id="JBHSNG010000029">
    <property type="protein sequence ID" value="MFC5583017.1"/>
    <property type="molecule type" value="Genomic_DNA"/>
</dbReference>
<name>A0ABW0T0Y4_9GAMM</name>
<keyword evidence="1" id="KW-0812">Transmembrane</keyword>
<evidence type="ECO:0000313" key="3">
    <source>
        <dbReference type="Proteomes" id="UP001596111"/>
    </source>
</evidence>
<sequence length="203" mass="22488">MVKTTAQRLGILLALAVLMAATRTHHSLLHHFDALPDASWGIFFLAGFWLRGAGRWAFPLLMAEAVLVDYLVINGQGIDFWSHYCVSVAYWFLIPSYFSLWLGGSWLAKHQAGLRLQTLAMAAVALAVSWAACYLVSNGSFYWLSNSVPLPRSFAAWFANLGDWYLPFLQTTALYVGVGAVLHVLAVQLTRTLKHAGQPNLPH</sequence>
<feature type="transmembrane region" description="Helical" evidence="1">
    <location>
        <begin position="164"/>
        <end position="185"/>
    </location>
</feature>
<evidence type="ECO:0000256" key="1">
    <source>
        <dbReference type="SAM" id="Phobius"/>
    </source>
</evidence>
<feature type="transmembrane region" description="Helical" evidence="1">
    <location>
        <begin position="119"/>
        <end position="144"/>
    </location>
</feature>
<feature type="transmembrane region" description="Helical" evidence="1">
    <location>
        <begin position="88"/>
        <end position="107"/>
    </location>
</feature>
<keyword evidence="1" id="KW-1133">Transmembrane helix</keyword>
<accession>A0ABW0T0Y4</accession>
<organism evidence="2 3">
    <name type="scientific">Rhodanobacter terrae</name>
    <dbReference type="NCBI Taxonomy" id="418647"/>
    <lineage>
        <taxon>Bacteria</taxon>
        <taxon>Pseudomonadati</taxon>
        <taxon>Pseudomonadota</taxon>
        <taxon>Gammaproteobacteria</taxon>
        <taxon>Lysobacterales</taxon>
        <taxon>Rhodanobacteraceae</taxon>
        <taxon>Rhodanobacter</taxon>
    </lineage>
</organism>
<comment type="caution">
    <text evidence="2">The sequence shown here is derived from an EMBL/GenBank/DDBJ whole genome shotgun (WGS) entry which is preliminary data.</text>
</comment>
<protein>
    <recommendedName>
        <fullName evidence="4">Cobalamin ABC transporter</fullName>
    </recommendedName>
</protein>
<evidence type="ECO:0000313" key="2">
    <source>
        <dbReference type="EMBL" id="MFC5583017.1"/>
    </source>
</evidence>
<dbReference type="Proteomes" id="UP001596111">
    <property type="component" value="Unassembled WGS sequence"/>
</dbReference>